<name>A0AAU8HYC7_9CAUD</name>
<keyword evidence="1" id="KW-0812">Transmembrane</keyword>
<evidence type="ECO:0000256" key="1">
    <source>
        <dbReference type="SAM" id="Phobius"/>
    </source>
</evidence>
<reference evidence="2" key="1">
    <citation type="submission" date="2024-03" db="EMBL/GenBank/DDBJ databases">
        <authorList>
            <person name="Chantapakul B."/>
            <person name="Wang S."/>
        </authorList>
    </citation>
    <scope>NUCLEOTIDE SEQUENCE</scope>
</reference>
<keyword evidence="1" id="KW-0472">Membrane</keyword>
<gene>
    <name evidence="2" type="ORF">VGRTQORK_CDS0002</name>
</gene>
<feature type="transmembrane region" description="Helical" evidence="1">
    <location>
        <begin position="26"/>
        <end position="49"/>
    </location>
</feature>
<keyword evidence="1" id="KW-1133">Transmembrane helix</keyword>
<dbReference type="EMBL" id="PP429227">
    <property type="protein sequence ID" value="XCI77615.1"/>
    <property type="molecule type" value="Genomic_DNA"/>
</dbReference>
<organism evidence="2">
    <name type="scientific">Rhizobium phage IG49</name>
    <dbReference type="NCBI Taxonomy" id="3129228"/>
    <lineage>
        <taxon>Viruses</taxon>
        <taxon>Duplodnaviria</taxon>
        <taxon>Heunggongvirae</taxon>
        <taxon>Uroviricota</taxon>
        <taxon>Caudoviricetes</taxon>
    </lineage>
</organism>
<sequence>MATEAKMDGVLETKPRKMESKAVQEFLFFAQMLKLSTMALSLVAVVAVAQAA</sequence>
<accession>A0AAU8HYC7</accession>
<proteinExistence type="predicted"/>
<protein>
    <submittedName>
        <fullName evidence="2">Uncharacterized protein</fullName>
    </submittedName>
</protein>
<evidence type="ECO:0000313" key="2">
    <source>
        <dbReference type="EMBL" id="XCI77615.1"/>
    </source>
</evidence>